<sequence>MKKANEKNVQNNDIEYRSKADK</sequence>
<evidence type="ECO:0000256" key="1">
    <source>
        <dbReference type="SAM" id="MobiDB-lite"/>
    </source>
</evidence>
<reference evidence="2 3" key="1">
    <citation type="journal article" date="2002" name="Nature">
        <title>Genome sequence and comparative analysis of the model rodent malaria parasite Plasmodium yoelii yoelii.</title>
        <authorList>
            <person name="Carlton J.M."/>
            <person name="Angiuoli S.V."/>
            <person name="Suh B.B."/>
            <person name="Kooij T.W."/>
            <person name="Pertea M."/>
            <person name="Silva J.C."/>
            <person name="Ermolaeva M.D."/>
            <person name="Allen J.E."/>
            <person name="Selengut J.D."/>
            <person name="Koo H.L."/>
            <person name="Peterson J.D."/>
            <person name="Pop M."/>
            <person name="Kosack D.S."/>
            <person name="Shumway M.F."/>
            <person name="Bidwell S.L."/>
            <person name="Shallom S.J."/>
            <person name="van Aken S.E."/>
            <person name="Riedmuller S.B."/>
            <person name="Feldblyum T.V."/>
            <person name="Cho J.K."/>
            <person name="Quackenbush J."/>
            <person name="Sedegah M."/>
            <person name="Shoaibi A."/>
            <person name="Cummings L.M."/>
            <person name="Florens L."/>
            <person name="Yates J.R."/>
            <person name="Raine J.D."/>
            <person name="Sinden R.E."/>
            <person name="Harris M.A."/>
            <person name="Cunningham D.A."/>
            <person name="Preiser P.R."/>
            <person name="Bergman L.W."/>
            <person name="Vaidya A.B."/>
            <person name="van Lin L.H."/>
            <person name="Janse C.J."/>
            <person name="Waters A.P."/>
            <person name="Smith H.O."/>
            <person name="White O.R."/>
            <person name="Salzberg S.L."/>
            <person name="Venter J.C."/>
            <person name="Fraser C.M."/>
            <person name="Hoffman S.L."/>
            <person name="Gardner M.J."/>
            <person name="Carucci D.J."/>
        </authorList>
    </citation>
    <scope>NUCLEOTIDE SEQUENCE [LARGE SCALE GENOMIC DNA]</scope>
    <source>
        <strain evidence="2 3">17XNL</strain>
    </source>
</reference>
<protein>
    <submittedName>
        <fullName evidence="2">Uncharacterized protein</fullName>
    </submittedName>
</protein>
<keyword evidence="3" id="KW-1185">Reference proteome</keyword>
<name>Q7RG75_PLAYO</name>
<gene>
    <name evidence="2" type="ORF">PY04473</name>
</gene>
<comment type="caution">
    <text evidence="2">The sequence shown here is derived from an EMBL/GenBank/DDBJ whole genome shotgun (WGS) entry which is preliminary data.</text>
</comment>
<dbReference type="EMBL" id="AABL01001363">
    <property type="protein sequence ID" value="EAA16338.1"/>
    <property type="molecule type" value="Genomic_DNA"/>
</dbReference>
<dbReference type="Proteomes" id="UP000008553">
    <property type="component" value="Unassembled WGS sequence"/>
</dbReference>
<feature type="region of interest" description="Disordered" evidence="1">
    <location>
        <begin position="1"/>
        <end position="22"/>
    </location>
</feature>
<dbReference type="PaxDb" id="73239-Q7RG75"/>
<accession>Q7RG75</accession>
<dbReference type="AlphaFoldDB" id="Q7RG75"/>
<proteinExistence type="predicted"/>
<dbReference type="InParanoid" id="Q7RG75"/>
<evidence type="ECO:0000313" key="2">
    <source>
        <dbReference type="EMBL" id="EAA16338.1"/>
    </source>
</evidence>
<organism evidence="2 3">
    <name type="scientific">Plasmodium yoelii yoelii</name>
    <dbReference type="NCBI Taxonomy" id="73239"/>
    <lineage>
        <taxon>Eukaryota</taxon>
        <taxon>Sar</taxon>
        <taxon>Alveolata</taxon>
        <taxon>Apicomplexa</taxon>
        <taxon>Aconoidasida</taxon>
        <taxon>Haemosporida</taxon>
        <taxon>Plasmodiidae</taxon>
        <taxon>Plasmodium</taxon>
        <taxon>Plasmodium (Vinckeia)</taxon>
    </lineage>
</organism>
<evidence type="ECO:0000313" key="3">
    <source>
        <dbReference type="Proteomes" id="UP000008553"/>
    </source>
</evidence>